<feature type="domain" description="Activator of Hsp90 ATPase homologue 1/2-like C-terminal" evidence="2">
    <location>
        <begin position="21"/>
        <end position="157"/>
    </location>
</feature>
<reference evidence="3 4" key="1">
    <citation type="submission" date="2019-03" db="EMBL/GenBank/DDBJ databases">
        <title>Genomics of glacier-inhabiting Cryobacterium strains.</title>
        <authorList>
            <person name="Liu Q."/>
            <person name="Xin Y.-H."/>
        </authorList>
    </citation>
    <scope>NUCLEOTIDE SEQUENCE [LARGE SCALE GENOMIC DNA]</scope>
    <source>
        <strain evidence="3 4">Sr59</strain>
    </source>
</reference>
<dbReference type="InterPro" id="IPR013538">
    <property type="entry name" value="ASHA1/2-like_C"/>
</dbReference>
<dbReference type="OrthoDB" id="3365660at2"/>
<comment type="caution">
    <text evidence="3">The sequence shown here is derived from an EMBL/GenBank/DDBJ whole genome shotgun (WGS) entry which is preliminary data.</text>
</comment>
<sequence>MTMTHAPAERSFTLSRTLPEPRSVVFDAWTIPEHLDWFYNPAMPTPTTPIHVDLKVGGIWRQQMVVNDDLQYPTGGVYLEVVPHERLVFRWGATGGWPELAGDHEHEAPIVTVTLRDDGEGTHLELTVTFSDQLADEEVRDLIEGGTRDGWSATIDRVAHSTAITTWSIHQSISHE</sequence>
<dbReference type="SUPFAM" id="SSF55961">
    <property type="entry name" value="Bet v1-like"/>
    <property type="match status" value="1"/>
</dbReference>
<dbReference type="CDD" id="cd07814">
    <property type="entry name" value="SRPBCC_CalC_Aha1-like"/>
    <property type="match status" value="1"/>
</dbReference>
<proteinExistence type="inferred from homology"/>
<accession>A0A4R9BLG3</accession>
<evidence type="ECO:0000313" key="4">
    <source>
        <dbReference type="Proteomes" id="UP000298468"/>
    </source>
</evidence>
<dbReference type="Proteomes" id="UP000298468">
    <property type="component" value="Unassembled WGS sequence"/>
</dbReference>
<dbReference type="Gene3D" id="3.30.530.20">
    <property type="match status" value="1"/>
</dbReference>
<protein>
    <submittedName>
        <fullName evidence="3">SRPBCC domain-containing protein</fullName>
    </submittedName>
</protein>
<dbReference type="AlphaFoldDB" id="A0A4R9BLG3"/>
<dbReference type="Pfam" id="PF08327">
    <property type="entry name" value="AHSA1"/>
    <property type="match status" value="1"/>
</dbReference>
<name>A0A4R9BLG3_9MICO</name>
<dbReference type="EMBL" id="SOHM01000031">
    <property type="protein sequence ID" value="TFD86969.1"/>
    <property type="molecule type" value="Genomic_DNA"/>
</dbReference>
<evidence type="ECO:0000313" key="3">
    <source>
        <dbReference type="EMBL" id="TFD86969.1"/>
    </source>
</evidence>
<gene>
    <name evidence="3" type="ORF">E3T61_13945</name>
</gene>
<evidence type="ECO:0000256" key="1">
    <source>
        <dbReference type="ARBA" id="ARBA00006817"/>
    </source>
</evidence>
<keyword evidence="4" id="KW-1185">Reference proteome</keyword>
<comment type="similarity">
    <text evidence="1">Belongs to the AHA1 family.</text>
</comment>
<dbReference type="InterPro" id="IPR023393">
    <property type="entry name" value="START-like_dom_sf"/>
</dbReference>
<organism evidence="3 4">
    <name type="scientific">Cryobacterium lactosi</name>
    <dbReference type="NCBI Taxonomy" id="1259202"/>
    <lineage>
        <taxon>Bacteria</taxon>
        <taxon>Bacillati</taxon>
        <taxon>Actinomycetota</taxon>
        <taxon>Actinomycetes</taxon>
        <taxon>Micrococcales</taxon>
        <taxon>Microbacteriaceae</taxon>
        <taxon>Cryobacterium</taxon>
    </lineage>
</organism>
<evidence type="ECO:0000259" key="2">
    <source>
        <dbReference type="Pfam" id="PF08327"/>
    </source>
</evidence>